<accession>A0A4Y1R8R4</accession>
<organism evidence="2">
    <name type="scientific">Prunus dulcis</name>
    <name type="common">Almond</name>
    <name type="synonym">Amygdalus dulcis</name>
    <dbReference type="NCBI Taxonomy" id="3755"/>
    <lineage>
        <taxon>Eukaryota</taxon>
        <taxon>Viridiplantae</taxon>
        <taxon>Streptophyta</taxon>
        <taxon>Embryophyta</taxon>
        <taxon>Tracheophyta</taxon>
        <taxon>Spermatophyta</taxon>
        <taxon>Magnoliopsida</taxon>
        <taxon>eudicotyledons</taxon>
        <taxon>Gunneridae</taxon>
        <taxon>Pentapetalae</taxon>
        <taxon>rosids</taxon>
        <taxon>fabids</taxon>
        <taxon>Rosales</taxon>
        <taxon>Rosaceae</taxon>
        <taxon>Amygdaloideae</taxon>
        <taxon>Amygdaleae</taxon>
        <taxon>Prunus</taxon>
    </lineage>
</organism>
<evidence type="ECO:0000313" key="2">
    <source>
        <dbReference type="EMBL" id="BBH00512.1"/>
    </source>
</evidence>
<dbReference type="EMBL" id="AP019299">
    <property type="protein sequence ID" value="BBH00512.1"/>
    <property type="molecule type" value="Genomic_DNA"/>
</dbReference>
<keyword evidence="1" id="KW-1133">Transmembrane helix</keyword>
<evidence type="ECO:0000313" key="3">
    <source>
        <dbReference type="EMBL" id="KAI5341382.1"/>
    </source>
</evidence>
<keyword evidence="4" id="KW-1185">Reference proteome</keyword>
<keyword evidence="1" id="KW-0472">Membrane</keyword>
<keyword evidence="1" id="KW-0812">Transmembrane</keyword>
<evidence type="ECO:0000256" key="1">
    <source>
        <dbReference type="SAM" id="Phobius"/>
    </source>
</evidence>
<dbReference type="EMBL" id="JAJFAZ020000003">
    <property type="protein sequence ID" value="KAI5341382.1"/>
    <property type="molecule type" value="Genomic_DNA"/>
</dbReference>
<proteinExistence type="predicted"/>
<dbReference type="Proteomes" id="UP001054821">
    <property type="component" value="Chromosome 3"/>
</dbReference>
<reference evidence="2" key="1">
    <citation type="journal article" date="2019" name="Science">
        <title>Mutation of a bHLH transcription factor allowed almond domestication.</title>
        <authorList>
            <person name="Sanchez-Perez R."/>
            <person name="Pavan S."/>
            <person name="Mazzeo R."/>
            <person name="Moldovan C."/>
            <person name="Aiese Cigliano R."/>
            <person name="Del Cueto J."/>
            <person name="Ricciardi F."/>
            <person name="Lotti C."/>
            <person name="Ricciardi L."/>
            <person name="Dicenta F."/>
            <person name="Lopez-Marques R.L."/>
            <person name="Lindberg Moller B."/>
        </authorList>
    </citation>
    <scope>NUCLEOTIDE SEQUENCE</scope>
</reference>
<sequence>MPNYSNVAGDSTSILIDDGLAEELRHNIVTKLLGDSPLPAHCCIFRVPDLIRRLKTAAYEPDIVSIGPFHQGCGEKFQLMETVKRWYLQCLLSSRTDISLDSLIKGIMELGRRARDCYADPLDHLSQRDFVQMMILDGCFLLELFRKELWAGLQDENDPVFNLSCMREYLYHDLLLLENQLPWFVLERLYNLTANNTYQTSASLTKLVLNFFKQFVFDDRISDLNLNLPFEILHILDLIRTVTVVPFKNLESQKKEERVEEQEELENEPELPQRIPNATTLSEAGVQFRRSKNTPDCIMNIEFDFKNGVFTIPPLGIDEKTGSLFRNLIAFEQCYHSRLDKITSYAVLMDNLIDTSKDVELLRERGILANWLIPENAAQFFNELYNDTPVIGFYYGRLRRDVNKYYNTYRNTWMGNWNNWMGILRRDYFSTPWKVISFFAAVILLLLTLLQTIYTIRRP</sequence>
<feature type="transmembrane region" description="Helical" evidence="1">
    <location>
        <begin position="435"/>
        <end position="456"/>
    </location>
</feature>
<dbReference type="PANTHER" id="PTHR31170">
    <property type="entry name" value="BNAC04G53230D PROTEIN"/>
    <property type="match status" value="1"/>
</dbReference>
<evidence type="ECO:0000313" key="4">
    <source>
        <dbReference type="Proteomes" id="UP001054821"/>
    </source>
</evidence>
<dbReference type="AlphaFoldDB" id="A0A4Y1R8R4"/>
<gene>
    <name evidence="3" type="ORF">L3X38_020656</name>
    <name evidence="2" type="ORF">Prudu_010520</name>
</gene>
<reference evidence="3 4" key="2">
    <citation type="journal article" date="2022" name="G3 (Bethesda)">
        <title>Whole-genome sequence and methylome profiling of the almond [Prunus dulcis (Mill.) D.A. Webb] cultivar 'Nonpareil'.</title>
        <authorList>
            <person name="D'Amico-Willman K.M."/>
            <person name="Ouma W.Z."/>
            <person name="Meulia T."/>
            <person name="Sideli G.M."/>
            <person name="Gradziel T.M."/>
            <person name="Fresnedo-Ramirez J."/>
        </authorList>
    </citation>
    <scope>NUCLEOTIDE SEQUENCE [LARGE SCALE GENOMIC DNA]</scope>
    <source>
        <strain evidence="3">Clone GOH B32 T37-40</strain>
    </source>
</reference>
<name>A0A4Y1R8R4_PRUDU</name>
<dbReference type="PANTHER" id="PTHR31170:SF17">
    <property type="match status" value="1"/>
</dbReference>
<dbReference type="InterPro" id="IPR004158">
    <property type="entry name" value="DUF247_pln"/>
</dbReference>
<dbReference type="Pfam" id="PF03140">
    <property type="entry name" value="DUF247"/>
    <property type="match status" value="1"/>
</dbReference>
<protein>
    <submittedName>
        <fullName evidence="2">Uncharacterized protein</fullName>
    </submittedName>
</protein>